<dbReference type="AlphaFoldDB" id="A0AAV4SVZ8"/>
<sequence>MNEMIEYWFGNCFNSIFHEAVKTPLGKTQKKERKRKCRVLLEKAKEEEDLKEYLCERNQEQTLNNRRRKQLSSLFPVWGSHGVKRLCSAGHWNLGVRVPDWKKIYSAM</sequence>
<organism evidence="2 3">
    <name type="scientific">Caerostris extrusa</name>
    <name type="common">Bark spider</name>
    <name type="synonym">Caerostris bankana</name>
    <dbReference type="NCBI Taxonomy" id="172846"/>
    <lineage>
        <taxon>Eukaryota</taxon>
        <taxon>Metazoa</taxon>
        <taxon>Ecdysozoa</taxon>
        <taxon>Arthropoda</taxon>
        <taxon>Chelicerata</taxon>
        <taxon>Arachnida</taxon>
        <taxon>Araneae</taxon>
        <taxon>Araneomorphae</taxon>
        <taxon>Entelegynae</taxon>
        <taxon>Araneoidea</taxon>
        <taxon>Araneidae</taxon>
        <taxon>Caerostris</taxon>
    </lineage>
</organism>
<accession>A0AAV4SVZ8</accession>
<proteinExistence type="predicted"/>
<evidence type="ECO:0000313" key="2">
    <source>
        <dbReference type="EMBL" id="GIY36747.1"/>
    </source>
</evidence>
<gene>
    <name evidence="2" type="ORF">CEXT_532321</name>
</gene>
<evidence type="ECO:0000256" key="1">
    <source>
        <dbReference type="SAM" id="Coils"/>
    </source>
</evidence>
<dbReference type="EMBL" id="BPLR01010083">
    <property type="protein sequence ID" value="GIY36747.1"/>
    <property type="molecule type" value="Genomic_DNA"/>
</dbReference>
<evidence type="ECO:0000313" key="3">
    <source>
        <dbReference type="Proteomes" id="UP001054945"/>
    </source>
</evidence>
<dbReference type="Proteomes" id="UP001054945">
    <property type="component" value="Unassembled WGS sequence"/>
</dbReference>
<reference evidence="2 3" key="1">
    <citation type="submission" date="2021-06" db="EMBL/GenBank/DDBJ databases">
        <title>Caerostris extrusa draft genome.</title>
        <authorList>
            <person name="Kono N."/>
            <person name="Arakawa K."/>
        </authorList>
    </citation>
    <scope>NUCLEOTIDE SEQUENCE [LARGE SCALE GENOMIC DNA]</scope>
</reference>
<protein>
    <submittedName>
        <fullName evidence="2">Uncharacterized protein</fullName>
    </submittedName>
</protein>
<name>A0AAV4SVZ8_CAEEX</name>
<keyword evidence="3" id="KW-1185">Reference proteome</keyword>
<feature type="coiled-coil region" evidence="1">
    <location>
        <begin position="27"/>
        <end position="63"/>
    </location>
</feature>
<comment type="caution">
    <text evidence="2">The sequence shown here is derived from an EMBL/GenBank/DDBJ whole genome shotgun (WGS) entry which is preliminary data.</text>
</comment>
<keyword evidence="1" id="KW-0175">Coiled coil</keyword>